<dbReference type="GO" id="GO:0015031">
    <property type="term" value="P:protein transport"/>
    <property type="evidence" value="ECO:0007669"/>
    <property type="project" value="UniProtKB-KW"/>
</dbReference>
<evidence type="ECO:0000256" key="2">
    <source>
        <dbReference type="ARBA" id="ARBA00008180"/>
    </source>
</evidence>
<comment type="subcellular location">
    <subcellularLocation>
        <location evidence="1">Golgi apparatus</location>
        <location evidence="1">trans-Golgi network</location>
    </subcellularLocation>
</comment>
<dbReference type="Pfam" id="PF04129">
    <property type="entry name" value="Vps52_CC"/>
    <property type="match status" value="1"/>
</dbReference>
<dbReference type="InterPro" id="IPR048361">
    <property type="entry name" value="Vps52_C"/>
</dbReference>
<gene>
    <name evidence="9" type="ORF">DME_LOCUS8660</name>
</gene>
<keyword evidence="6" id="KW-0333">Golgi apparatus</keyword>
<dbReference type="GO" id="GO:0000938">
    <property type="term" value="C:GARP complex"/>
    <property type="evidence" value="ECO:0007669"/>
    <property type="project" value="TreeGrafter"/>
</dbReference>
<name>A0A0N4UC11_DRAME</name>
<keyword evidence="11" id="KW-1185">Reference proteome</keyword>
<evidence type="ECO:0000256" key="4">
    <source>
        <dbReference type="ARBA" id="ARBA00022448"/>
    </source>
</evidence>
<evidence type="ECO:0000256" key="1">
    <source>
        <dbReference type="ARBA" id="ARBA00004601"/>
    </source>
</evidence>
<dbReference type="Pfam" id="PF20655">
    <property type="entry name" value="Vps52_C"/>
    <property type="match status" value="1"/>
</dbReference>
<evidence type="ECO:0000313" key="11">
    <source>
        <dbReference type="Proteomes" id="UP000274756"/>
    </source>
</evidence>
<evidence type="ECO:0000256" key="6">
    <source>
        <dbReference type="ARBA" id="ARBA00023034"/>
    </source>
</evidence>
<feature type="domain" description="Vps52 coiled-coil" evidence="7">
    <location>
        <begin position="63"/>
        <end position="232"/>
    </location>
</feature>
<reference evidence="12" key="1">
    <citation type="submission" date="2016-04" db="UniProtKB">
        <authorList>
            <consortium name="WormBaseParasite"/>
        </authorList>
    </citation>
    <scope>IDENTIFICATION</scope>
</reference>
<dbReference type="InterPro" id="IPR007258">
    <property type="entry name" value="Vps52"/>
</dbReference>
<evidence type="ECO:0000313" key="12">
    <source>
        <dbReference type="WBParaSite" id="DME_0000477701-mRNA-1"/>
    </source>
</evidence>
<dbReference type="GO" id="GO:0005829">
    <property type="term" value="C:cytosol"/>
    <property type="evidence" value="ECO:0007669"/>
    <property type="project" value="GOC"/>
</dbReference>
<comment type="similarity">
    <text evidence="2">Belongs to the VPS52 family.</text>
</comment>
<reference evidence="9 11" key="2">
    <citation type="submission" date="2018-11" db="EMBL/GenBank/DDBJ databases">
        <authorList>
            <consortium name="Pathogen Informatics"/>
        </authorList>
    </citation>
    <scope>NUCLEOTIDE SEQUENCE [LARGE SCALE GENOMIC DNA]</scope>
</reference>
<evidence type="ECO:0000313" key="10">
    <source>
        <dbReference type="Proteomes" id="UP000038040"/>
    </source>
</evidence>
<dbReference type="AlphaFoldDB" id="A0A0N4UC11"/>
<dbReference type="GO" id="GO:0006896">
    <property type="term" value="P:Golgi to vacuole transport"/>
    <property type="evidence" value="ECO:0007669"/>
    <property type="project" value="TreeGrafter"/>
</dbReference>
<dbReference type="Proteomes" id="UP000274756">
    <property type="component" value="Unassembled WGS sequence"/>
</dbReference>
<proteinExistence type="inferred from homology"/>
<organism evidence="10 12">
    <name type="scientific">Dracunculus medinensis</name>
    <name type="common">Guinea worm</name>
    <dbReference type="NCBI Taxonomy" id="318479"/>
    <lineage>
        <taxon>Eukaryota</taxon>
        <taxon>Metazoa</taxon>
        <taxon>Ecdysozoa</taxon>
        <taxon>Nematoda</taxon>
        <taxon>Chromadorea</taxon>
        <taxon>Rhabditida</taxon>
        <taxon>Spirurina</taxon>
        <taxon>Dracunculoidea</taxon>
        <taxon>Dracunculidae</taxon>
        <taxon>Dracunculus</taxon>
    </lineage>
</organism>
<dbReference type="STRING" id="318479.A0A0N4UC11"/>
<dbReference type="GO" id="GO:0019905">
    <property type="term" value="F:syntaxin binding"/>
    <property type="evidence" value="ECO:0007669"/>
    <property type="project" value="TreeGrafter"/>
</dbReference>
<dbReference type="PANTHER" id="PTHR14190:SF7">
    <property type="entry name" value="VACUOLAR PROTEIN SORTING-ASSOCIATED PROTEIN 52 HOMOLOG"/>
    <property type="match status" value="1"/>
</dbReference>
<accession>A0A0N4UC11</accession>
<dbReference type="WBParaSite" id="DME_0000477701-mRNA-1">
    <property type="protein sequence ID" value="DME_0000477701-mRNA-1"/>
    <property type="gene ID" value="DME_0000477701"/>
</dbReference>
<keyword evidence="4" id="KW-0813">Transport</keyword>
<dbReference type="Proteomes" id="UP000038040">
    <property type="component" value="Unplaced"/>
</dbReference>
<sequence length="693" mass="80631">MDVKDEDSLELVSFECLCAPGSREKGINENIIETALECGADLRQYSIVLKEKLDKAHQFAVQDCIEQADKLALLYTEISACDDAFANLEEMLTCFQSELGTVSSDMKRLQQQSIDISLQLQNNQKVRGELSQFVDDMVVPVNMINTILNSDVGERDFLEQLHELQHKLQFLKAQEFKDAKAVVDVQDVIENLKYKAMAKIREWILLKISSFKKPLTNYQIPQGALLKNRYTIRDEYIDTTSKMLFTYFKSYASRLFKLQLADAASKDDLLGAEDTIKTGRFFTAKPMLRNRATVFSLGTRDSLLSMDLMAPLIVPHVAMQSNQKFNNEIFESEFLFRFGFKFQFENLYRSLQFALVDHSSHEFIFLCDYFLVSGRTAVEFFNQIMMRSITVLLKICEEHTATNYDAISLYLCLCLCSKYKELMVEREIPTIAEYWDTLTRILWQRFEVVMQLHDESVRAVDIKKLQPPPDIRPHYIIRRYAEFTCALLICCHISKKHIENKLQRYLSKQQSIIEDFLNRLASQMNTAVDRIVCLINNYDLILSILEERINFESKEKLSFWELQQNCIIEYVVLMLKPHFGDLINFVVECEPLIEQGHTQLLLRHSSKVTGIVRSFSANWKRSIDAINQEIIRSFTNFKNGTNILQATFTELIQYYHRFSKVTAHEAFADNSVLKELVNIHHIMVELKKYKPVY</sequence>
<evidence type="ECO:0000256" key="3">
    <source>
        <dbReference type="ARBA" id="ARBA00017083"/>
    </source>
</evidence>
<evidence type="ECO:0000313" key="9">
    <source>
        <dbReference type="EMBL" id="VDN58687.1"/>
    </source>
</evidence>
<evidence type="ECO:0000259" key="8">
    <source>
        <dbReference type="Pfam" id="PF20655"/>
    </source>
</evidence>
<evidence type="ECO:0000259" key="7">
    <source>
        <dbReference type="Pfam" id="PF04129"/>
    </source>
</evidence>
<dbReference type="GO" id="GO:0032456">
    <property type="term" value="P:endocytic recycling"/>
    <property type="evidence" value="ECO:0007669"/>
    <property type="project" value="TreeGrafter"/>
</dbReference>
<dbReference type="InterPro" id="IPR048319">
    <property type="entry name" value="Vps52_CC"/>
</dbReference>
<dbReference type="PANTHER" id="PTHR14190">
    <property type="entry name" value="SUPPRESSOR OF ACTIN MUTATIONS 2/VACUOLAR PROTEIN SORTING 52"/>
    <property type="match status" value="1"/>
</dbReference>
<feature type="domain" description="Vps52 C-terminal" evidence="8">
    <location>
        <begin position="238"/>
        <end position="566"/>
    </location>
</feature>
<keyword evidence="5" id="KW-0653">Protein transport</keyword>
<protein>
    <recommendedName>
        <fullName evidence="3">Vacuolar protein sorting-associated protein 52 homolog</fullName>
    </recommendedName>
</protein>
<dbReference type="GO" id="GO:0042147">
    <property type="term" value="P:retrograde transport, endosome to Golgi"/>
    <property type="evidence" value="ECO:0007669"/>
    <property type="project" value="TreeGrafter"/>
</dbReference>
<dbReference type="EMBL" id="UYYG01001170">
    <property type="protein sequence ID" value="VDN58687.1"/>
    <property type="molecule type" value="Genomic_DNA"/>
</dbReference>
<dbReference type="OrthoDB" id="19482at2759"/>
<evidence type="ECO:0000256" key="5">
    <source>
        <dbReference type="ARBA" id="ARBA00022927"/>
    </source>
</evidence>
<dbReference type="GO" id="GO:0007041">
    <property type="term" value="P:lysosomal transport"/>
    <property type="evidence" value="ECO:0007669"/>
    <property type="project" value="TreeGrafter"/>
</dbReference>